<evidence type="ECO:0000256" key="4">
    <source>
        <dbReference type="ARBA" id="ARBA00022679"/>
    </source>
</evidence>
<keyword evidence="6" id="KW-0418">Kinase</keyword>
<dbReference type="SMART" id="SM00387">
    <property type="entry name" value="HATPase_c"/>
    <property type="match status" value="1"/>
</dbReference>
<feature type="domain" description="Histidine kinase" evidence="10">
    <location>
        <begin position="510"/>
        <end position="725"/>
    </location>
</feature>
<evidence type="ECO:0000256" key="8">
    <source>
        <dbReference type="ARBA" id="ARBA00023012"/>
    </source>
</evidence>
<dbReference type="EC" id="2.7.13.3" evidence="2"/>
<gene>
    <name evidence="13" type="primary">dctB_1</name>
    <name evidence="13" type="ORF">MBHS_00177</name>
</gene>
<dbReference type="SMART" id="SM00316">
    <property type="entry name" value="S1"/>
    <property type="match status" value="1"/>
</dbReference>
<dbReference type="PROSITE" id="PS50109">
    <property type="entry name" value="HIS_KIN"/>
    <property type="match status" value="1"/>
</dbReference>
<dbReference type="PRINTS" id="PR00344">
    <property type="entry name" value="BCTRLSENSOR"/>
</dbReference>
<dbReference type="Pfam" id="PF00072">
    <property type="entry name" value="Response_reg"/>
    <property type="match status" value="1"/>
</dbReference>
<dbReference type="SUPFAM" id="SSF50249">
    <property type="entry name" value="Nucleic acid-binding proteins"/>
    <property type="match status" value="1"/>
</dbReference>
<evidence type="ECO:0000256" key="5">
    <source>
        <dbReference type="ARBA" id="ARBA00022741"/>
    </source>
</evidence>
<dbReference type="PANTHER" id="PTHR43065:SF10">
    <property type="entry name" value="PEROXIDE STRESS-ACTIVATED HISTIDINE KINASE MAK3"/>
    <property type="match status" value="1"/>
</dbReference>
<dbReference type="InterPro" id="IPR001789">
    <property type="entry name" value="Sig_transdc_resp-reg_receiver"/>
</dbReference>
<dbReference type="InterPro" id="IPR005467">
    <property type="entry name" value="His_kinase_dom"/>
</dbReference>
<dbReference type="SUPFAM" id="SSF52172">
    <property type="entry name" value="CheY-like"/>
    <property type="match status" value="1"/>
</dbReference>
<evidence type="ECO:0000259" key="10">
    <source>
        <dbReference type="PROSITE" id="PS50109"/>
    </source>
</evidence>
<dbReference type="Gene3D" id="3.30.565.10">
    <property type="entry name" value="Histidine kinase-like ATPase, C-terminal domain"/>
    <property type="match status" value="1"/>
</dbReference>
<evidence type="ECO:0000256" key="2">
    <source>
        <dbReference type="ARBA" id="ARBA00012438"/>
    </source>
</evidence>
<evidence type="ECO:0000256" key="9">
    <source>
        <dbReference type="PROSITE-ProRule" id="PRU00169"/>
    </source>
</evidence>
<evidence type="ECO:0000259" key="11">
    <source>
        <dbReference type="PROSITE" id="PS50110"/>
    </source>
</evidence>
<evidence type="ECO:0000256" key="6">
    <source>
        <dbReference type="ARBA" id="ARBA00022777"/>
    </source>
</evidence>
<keyword evidence="4 13" id="KW-0808">Transferase</keyword>
<keyword evidence="14" id="KW-1185">Reference proteome</keyword>
<dbReference type="InterPro" id="IPR004358">
    <property type="entry name" value="Sig_transdc_His_kin-like_C"/>
</dbReference>
<dbReference type="Gene3D" id="3.40.50.2300">
    <property type="match status" value="1"/>
</dbReference>
<feature type="modified residue" description="4-aspartylphosphate" evidence="9">
    <location>
        <position position="264"/>
    </location>
</feature>
<evidence type="ECO:0000313" key="14">
    <source>
        <dbReference type="Proteomes" id="UP000236724"/>
    </source>
</evidence>
<evidence type="ECO:0000256" key="3">
    <source>
        <dbReference type="ARBA" id="ARBA00022553"/>
    </source>
</evidence>
<dbReference type="PROSITE" id="PS50110">
    <property type="entry name" value="RESPONSE_REGULATORY"/>
    <property type="match status" value="1"/>
</dbReference>
<dbReference type="GO" id="GO:0000160">
    <property type="term" value="P:phosphorelay signal transduction system"/>
    <property type="evidence" value="ECO:0007669"/>
    <property type="project" value="UniProtKB-KW"/>
</dbReference>
<keyword evidence="8" id="KW-0902">Two-component regulatory system</keyword>
<dbReference type="CDD" id="cd00156">
    <property type="entry name" value="REC"/>
    <property type="match status" value="1"/>
</dbReference>
<dbReference type="RefSeq" id="WP_103918406.1">
    <property type="nucleotide sequence ID" value="NZ_FMSV02000044.1"/>
</dbReference>
<comment type="catalytic activity">
    <reaction evidence="1">
        <text>ATP + protein L-histidine = ADP + protein N-phospho-L-histidine.</text>
        <dbReference type="EC" id="2.7.13.3"/>
    </reaction>
</comment>
<dbReference type="Pfam" id="PF02518">
    <property type="entry name" value="HATPase_c"/>
    <property type="match status" value="1"/>
</dbReference>
<keyword evidence="7" id="KW-0067">ATP-binding</keyword>
<keyword evidence="3 9" id="KW-0597">Phosphoprotein</keyword>
<feature type="domain" description="Response regulatory" evidence="11">
    <location>
        <begin position="215"/>
        <end position="327"/>
    </location>
</feature>
<name>A0A1H6F4M2_9GAMM</name>
<sequence>MSDNKNPIPLEKRLITGEITSISPSVIHLSLPVDFPYAKHARLAKDNFPPNRDYHDFHLHEKVPLFILQATHQDRDLFHATAKWAERNTNPWFTEEIVKGKTVRGTATDYVEDFGVIISLDNGVEGFLHISAIPGSTWGKKITDLIHIGDNILALIEDINRDTLEIKLNIKKLVEKKKQEEQWFYEHEPFPGEEGFSDEPATSELPKAIVPANTHILLIDNDPFFSDALADWLRILGCEVTTSTNCEGIKTHLKQNKITHILLDYRLDTPQQSRCIRELCKKETIPVVFISGDKEVEVCHEAKKYHWDYLPKPVNMEILQDWLCKGYLPEPAIKPKKQNMRQKNQSLWQASYQERVITQEGSELLAEICQQTACCAALWVKRERIGVFSIRAYHGMEKSVLEDTQIFFANTWLNDAIESGEDITSMVDRSGVLCRIAPQDSQYIWVFSLTFDGITDRALAFFRKTPFDGACKEQIKQYRPRMVDLIRLLILTQHLAESETFASLGRVNSGLLHEIKGATAPLLPLLDTMKHTLGDEPETMACREQLYRLSRYIKKIHQLAHTNLELIQKEQREKISINTLIQRIVHLFQTTHNDSIRWELVPAPSNLTLTLPPAVIEQPLINLLDNAVYHLQGKENGKIIITVESHNETPETPLWVLIEDNGQGLTAEQRTQLFSPRITSKGQKGTGMGLYISRNILRSIDGELELKDTIRWFGSTFCMRLPMRLADMKTER</sequence>
<dbReference type="InterPro" id="IPR003029">
    <property type="entry name" value="S1_domain"/>
</dbReference>
<dbReference type="PROSITE" id="PS50126">
    <property type="entry name" value="S1"/>
    <property type="match status" value="1"/>
</dbReference>
<evidence type="ECO:0000259" key="12">
    <source>
        <dbReference type="PROSITE" id="PS50126"/>
    </source>
</evidence>
<dbReference type="PANTHER" id="PTHR43065">
    <property type="entry name" value="SENSOR HISTIDINE KINASE"/>
    <property type="match status" value="1"/>
</dbReference>
<dbReference type="EMBL" id="FMSV02000044">
    <property type="protein sequence ID" value="SEH04331.1"/>
    <property type="molecule type" value="Genomic_DNA"/>
</dbReference>
<evidence type="ECO:0000256" key="1">
    <source>
        <dbReference type="ARBA" id="ARBA00000085"/>
    </source>
</evidence>
<dbReference type="GO" id="GO:0003676">
    <property type="term" value="F:nucleic acid binding"/>
    <property type="evidence" value="ECO:0007669"/>
    <property type="project" value="InterPro"/>
</dbReference>
<evidence type="ECO:0000256" key="7">
    <source>
        <dbReference type="ARBA" id="ARBA00022840"/>
    </source>
</evidence>
<feature type="domain" description="S1 motif" evidence="12">
    <location>
        <begin position="100"/>
        <end position="171"/>
    </location>
</feature>
<dbReference type="Pfam" id="PF00575">
    <property type="entry name" value="S1"/>
    <property type="match status" value="1"/>
</dbReference>
<dbReference type="CDD" id="cd00164">
    <property type="entry name" value="S1_like"/>
    <property type="match status" value="1"/>
</dbReference>
<dbReference type="Proteomes" id="UP000236724">
    <property type="component" value="Unassembled WGS sequence"/>
</dbReference>
<dbReference type="SUPFAM" id="SSF55874">
    <property type="entry name" value="ATPase domain of HSP90 chaperone/DNA topoisomerase II/histidine kinase"/>
    <property type="match status" value="1"/>
</dbReference>
<dbReference type="InterPro" id="IPR012340">
    <property type="entry name" value="NA-bd_OB-fold"/>
</dbReference>
<organism evidence="13 14">
    <name type="scientific">Candidatus Venteria ishoeyi</name>
    <dbReference type="NCBI Taxonomy" id="1899563"/>
    <lineage>
        <taxon>Bacteria</taxon>
        <taxon>Pseudomonadati</taxon>
        <taxon>Pseudomonadota</taxon>
        <taxon>Gammaproteobacteria</taxon>
        <taxon>Thiotrichales</taxon>
        <taxon>Thiotrichaceae</taxon>
        <taxon>Venteria</taxon>
    </lineage>
</organism>
<dbReference type="AlphaFoldDB" id="A0A1H6F4M2"/>
<proteinExistence type="predicted"/>
<dbReference type="Gene3D" id="2.40.50.140">
    <property type="entry name" value="Nucleic acid-binding proteins"/>
    <property type="match status" value="1"/>
</dbReference>
<dbReference type="SMART" id="SM00448">
    <property type="entry name" value="REC"/>
    <property type="match status" value="1"/>
</dbReference>
<dbReference type="GO" id="GO:0005524">
    <property type="term" value="F:ATP binding"/>
    <property type="evidence" value="ECO:0007669"/>
    <property type="project" value="UniProtKB-KW"/>
</dbReference>
<dbReference type="OrthoDB" id="9770473at2"/>
<reference evidence="13 14" key="1">
    <citation type="submission" date="2016-10" db="EMBL/GenBank/DDBJ databases">
        <authorList>
            <person name="de Groot N.N."/>
        </authorList>
    </citation>
    <scope>NUCLEOTIDE SEQUENCE [LARGE SCALE GENOMIC DNA]</scope>
    <source>
        <strain evidence="13">MBHS1</strain>
    </source>
</reference>
<evidence type="ECO:0000313" key="13">
    <source>
        <dbReference type="EMBL" id="SEH04331.1"/>
    </source>
</evidence>
<dbReference type="GO" id="GO:0004673">
    <property type="term" value="F:protein histidine kinase activity"/>
    <property type="evidence" value="ECO:0007669"/>
    <property type="project" value="UniProtKB-EC"/>
</dbReference>
<accession>A0A1H6F4M2</accession>
<dbReference type="InterPro" id="IPR003594">
    <property type="entry name" value="HATPase_dom"/>
</dbReference>
<protein>
    <recommendedName>
        <fullName evidence="2">histidine kinase</fullName>
        <ecNumber evidence="2">2.7.13.3</ecNumber>
    </recommendedName>
</protein>
<dbReference type="InterPro" id="IPR036890">
    <property type="entry name" value="HATPase_C_sf"/>
</dbReference>
<dbReference type="InterPro" id="IPR011006">
    <property type="entry name" value="CheY-like_superfamily"/>
</dbReference>
<keyword evidence="5" id="KW-0547">Nucleotide-binding</keyword>